<dbReference type="SUPFAM" id="SSF48371">
    <property type="entry name" value="ARM repeat"/>
    <property type="match status" value="2"/>
</dbReference>
<organism evidence="3 4">
    <name type="scientific">Pelagomonas calceolata</name>
    <dbReference type="NCBI Taxonomy" id="35677"/>
    <lineage>
        <taxon>Eukaryota</taxon>
        <taxon>Sar</taxon>
        <taxon>Stramenopiles</taxon>
        <taxon>Ochrophyta</taxon>
        <taxon>Pelagophyceae</taxon>
        <taxon>Pelagomonadales</taxon>
        <taxon>Pelagomonadaceae</taxon>
        <taxon>Pelagomonas</taxon>
    </lineage>
</organism>
<accession>A0A8J2ST83</accession>
<dbReference type="InterPro" id="IPR000225">
    <property type="entry name" value="Armadillo"/>
</dbReference>
<feature type="transmembrane region" description="Helical" evidence="2">
    <location>
        <begin position="33"/>
        <end position="56"/>
    </location>
</feature>
<sequence length="404" mass="41286">MARRNACEEVSLKSSYALVAAGVVLGSLAHGGALYWCLVLMVALFAAAVSVYRALVEENARLYFEKREKSAPFIRILIRALVEGPDESRREAARDLATRAAEKAFDRDLIASEGACPPLVELCRRGATDETRGAAAAALGNLAANALIRKRTLPASGAVDALLALCRSPCDDGDGARSACTALRNMAFDAGTKTMIAEAGGVEVACSLLRAGATQSRSGPYALQAAALLGTLCWGSAASKKQAVSCKAVAPLAKLVAAFATDEAAATAAAFALRHIAADGATRGAAAATDVVAVLSRCARSDGSAGAQARSALRELAADEAALVAMGQCGGFHACAASLERGDGDGADAAAVLWAGSSKKASLTDVARALDVRSSRGPAIGRDVDLAIRALLRRTRSKAGKKDA</sequence>
<keyword evidence="2" id="KW-0472">Membrane</keyword>
<protein>
    <submittedName>
        <fullName evidence="3">Uncharacterized protein</fullName>
    </submittedName>
</protein>
<evidence type="ECO:0000256" key="2">
    <source>
        <dbReference type="SAM" id="Phobius"/>
    </source>
</evidence>
<keyword evidence="4" id="KW-1185">Reference proteome</keyword>
<proteinExistence type="predicted"/>
<dbReference type="InterPro" id="IPR011989">
    <property type="entry name" value="ARM-like"/>
</dbReference>
<dbReference type="Proteomes" id="UP000789595">
    <property type="component" value="Unassembled WGS sequence"/>
</dbReference>
<dbReference type="Gene3D" id="1.25.10.10">
    <property type="entry name" value="Leucine-rich Repeat Variant"/>
    <property type="match status" value="1"/>
</dbReference>
<dbReference type="PANTHER" id="PTHR23315">
    <property type="entry name" value="U BOX DOMAIN-CONTAINING"/>
    <property type="match status" value="1"/>
</dbReference>
<dbReference type="AlphaFoldDB" id="A0A8J2ST83"/>
<evidence type="ECO:0000256" key="1">
    <source>
        <dbReference type="PROSITE-ProRule" id="PRU00259"/>
    </source>
</evidence>
<keyword evidence="2" id="KW-1133">Transmembrane helix</keyword>
<evidence type="ECO:0000313" key="3">
    <source>
        <dbReference type="EMBL" id="CAH0373227.1"/>
    </source>
</evidence>
<comment type="caution">
    <text evidence="3">The sequence shown here is derived from an EMBL/GenBank/DDBJ whole genome shotgun (WGS) entry which is preliminary data.</text>
</comment>
<feature type="repeat" description="ARM" evidence="1">
    <location>
        <begin position="157"/>
        <end position="201"/>
    </location>
</feature>
<reference evidence="3" key="1">
    <citation type="submission" date="2021-11" db="EMBL/GenBank/DDBJ databases">
        <authorList>
            <consortium name="Genoscope - CEA"/>
            <person name="William W."/>
        </authorList>
    </citation>
    <scope>NUCLEOTIDE SEQUENCE</scope>
</reference>
<dbReference type="PROSITE" id="PS50176">
    <property type="entry name" value="ARM_REPEAT"/>
    <property type="match status" value="1"/>
</dbReference>
<keyword evidence="2" id="KW-0812">Transmembrane</keyword>
<evidence type="ECO:0000313" key="4">
    <source>
        <dbReference type="Proteomes" id="UP000789595"/>
    </source>
</evidence>
<gene>
    <name evidence="3" type="ORF">PECAL_4P04080</name>
</gene>
<dbReference type="Pfam" id="PF00514">
    <property type="entry name" value="Arm"/>
    <property type="match status" value="1"/>
</dbReference>
<name>A0A8J2ST83_9STRA</name>
<dbReference type="InterPro" id="IPR016024">
    <property type="entry name" value="ARM-type_fold"/>
</dbReference>
<dbReference type="EMBL" id="CAKKNE010000004">
    <property type="protein sequence ID" value="CAH0373227.1"/>
    <property type="molecule type" value="Genomic_DNA"/>
</dbReference>
<dbReference type="PANTHER" id="PTHR23315:SF7">
    <property type="entry name" value="U-BOX DOMAIN-CONTAINING PROTEIN 4"/>
    <property type="match status" value="1"/>
</dbReference>
<dbReference type="SMART" id="SM00185">
    <property type="entry name" value="ARM"/>
    <property type="match status" value="4"/>
</dbReference>